<sequence length="87" mass="10100">MKKYDVVEKKVTEYELLSVTCNKCGKTKQLTGDNDERQWDAEQFQSIICSFGYGSKFDMEKWSFDICEDCLVEFVASFKIKPEGFGE</sequence>
<gene>
    <name evidence="1" type="ORF">OEV98_02945</name>
</gene>
<keyword evidence="2" id="KW-1185">Reference proteome</keyword>
<comment type="caution">
    <text evidence="1">The sequence shown here is derived from an EMBL/GenBank/DDBJ whole genome shotgun (WGS) entry which is preliminary data.</text>
</comment>
<reference evidence="1" key="1">
    <citation type="submission" date="2022-10" db="EMBL/GenBank/DDBJ databases">
        <title>Description of Fervidibacillus gen. nov. in the family Fervidibacillaceae fam. nov. with two species, Fervidibacillus albus sp. nov., and Fervidibacillus halotolerans sp. nov., isolated from tidal flat sediments.</title>
        <authorList>
            <person name="Kwon K.K."/>
            <person name="Yang S.-H."/>
        </authorList>
    </citation>
    <scope>NUCLEOTIDE SEQUENCE</scope>
    <source>
        <strain evidence="1">JCM 19140</strain>
    </source>
</reference>
<dbReference type="Proteomes" id="UP001209318">
    <property type="component" value="Unassembled WGS sequence"/>
</dbReference>
<dbReference type="EMBL" id="JAOUSF010000001">
    <property type="protein sequence ID" value="MCU9612520.1"/>
    <property type="molecule type" value="Genomic_DNA"/>
</dbReference>
<organism evidence="1 2">
    <name type="scientific">Perspicuibacillus lycopersici</name>
    <dbReference type="NCBI Taxonomy" id="1325689"/>
    <lineage>
        <taxon>Bacteria</taxon>
        <taxon>Bacillati</taxon>
        <taxon>Bacillota</taxon>
        <taxon>Bacilli</taxon>
        <taxon>Bacillales</taxon>
        <taxon>Bacillaceae</taxon>
        <taxon>Perspicuibacillus</taxon>
    </lineage>
</organism>
<proteinExistence type="predicted"/>
<dbReference type="RefSeq" id="WP_263071705.1">
    <property type="nucleotide sequence ID" value="NZ_JAOUSF010000001.1"/>
</dbReference>
<evidence type="ECO:0000313" key="2">
    <source>
        <dbReference type="Proteomes" id="UP001209318"/>
    </source>
</evidence>
<name>A0AAE3LLM9_9BACI</name>
<dbReference type="AlphaFoldDB" id="A0AAE3LLM9"/>
<protein>
    <submittedName>
        <fullName evidence="1">Uncharacterized protein</fullName>
    </submittedName>
</protein>
<accession>A0AAE3LLM9</accession>
<evidence type="ECO:0000313" key="1">
    <source>
        <dbReference type="EMBL" id="MCU9612520.1"/>
    </source>
</evidence>